<feature type="chain" id="PRO_5003070130" evidence="2">
    <location>
        <begin position="43"/>
        <end position="465"/>
    </location>
</feature>
<accession>D5BUI0</accession>
<gene>
    <name evidence="3" type="ordered locus">SAR116_1684</name>
</gene>
<feature type="signal peptide" evidence="2">
    <location>
        <begin position="1"/>
        <end position="42"/>
    </location>
</feature>
<sequence length="465" mass="49826">MRHLSKRKIHFGISDKANCKRLCCAVSVAFAMTLLAPKLALANEDVLDIDAEVELKLEPLDGITTVCDDHVEAKGWNDPTKPFSVSVGMGIVLVEPGHPNYINERQNAYDKAVLEAKGNILEALRAKVARQVSTRIFAGNFPEPATDEGAAASVDNRDLKSAFKKSLEVVHRELDKELASTAPPEPETAEEADDIVATLGGETFNNAVNTISREMLIGTSRGFVAETSRKGKKGEVCVVMVTSDNLRNVARAIVSQDPSYLPKAKVGKPLSQHIPNPKTNKGLMELLTSYGVQIVRDENGNYAVISYAQAGAKSSSQLMLKAAKEEALARAQGDLRTFMGEIALKTKNSQNYTNYKELADGGEIYEGGSALDVAIESASSALDIVGAKPKFWGVKHPVSKQPIAGAILVWTPASMKKSQDEINANNQPIKKATNPAKNSSSTRLKSNGSVGISGSSGASTTEDDF</sequence>
<evidence type="ECO:0000313" key="3">
    <source>
        <dbReference type="EMBL" id="ADE39927.1"/>
    </source>
</evidence>
<proteinExistence type="predicted"/>
<dbReference type="AlphaFoldDB" id="D5BUI0"/>
<feature type="region of interest" description="Disordered" evidence="1">
    <location>
        <begin position="419"/>
        <end position="465"/>
    </location>
</feature>
<reference evidence="3 4" key="1">
    <citation type="journal article" date="2010" name="J. Bacteriol.">
        <title>Complete genome sequence of "Candidatus Puniceispirillum marinum" IMCC1322, a representative of the SAR116 clade in the Alphaproteobacteria.</title>
        <authorList>
            <person name="Oh H.M."/>
            <person name="Kwon K.K."/>
            <person name="Kang I."/>
            <person name="Kang S.G."/>
            <person name="Lee J.H."/>
            <person name="Kim S.J."/>
            <person name="Cho J.C."/>
        </authorList>
    </citation>
    <scope>NUCLEOTIDE SEQUENCE [LARGE SCALE GENOMIC DNA]</scope>
    <source>
        <strain evidence="3 4">IMCC1322</strain>
    </source>
</reference>
<dbReference type="EMBL" id="CP001751">
    <property type="protein sequence ID" value="ADE39927.1"/>
    <property type="molecule type" value="Genomic_DNA"/>
</dbReference>
<dbReference type="HOGENOM" id="CLU_587761_0_0_5"/>
<protein>
    <submittedName>
        <fullName evidence="3">Uncharacterized protein</fullName>
    </submittedName>
</protein>
<evidence type="ECO:0000256" key="2">
    <source>
        <dbReference type="SAM" id="SignalP"/>
    </source>
</evidence>
<name>D5BUI0_PUNMI</name>
<keyword evidence="4" id="KW-1185">Reference proteome</keyword>
<feature type="compositionally biased region" description="Polar residues" evidence="1">
    <location>
        <begin position="435"/>
        <end position="445"/>
    </location>
</feature>
<organism evidence="3 4">
    <name type="scientific">Puniceispirillum marinum (strain IMCC1322)</name>
    <dbReference type="NCBI Taxonomy" id="488538"/>
    <lineage>
        <taxon>Bacteria</taxon>
        <taxon>Pseudomonadati</taxon>
        <taxon>Pseudomonadota</taxon>
        <taxon>Alphaproteobacteria</taxon>
        <taxon>Candidatus Puniceispirillales</taxon>
        <taxon>Candidatus Puniceispirillaceae</taxon>
        <taxon>Candidatus Puniceispirillum</taxon>
    </lineage>
</organism>
<evidence type="ECO:0000256" key="1">
    <source>
        <dbReference type="SAM" id="MobiDB-lite"/>
    </source>
</evidence>
<dbReference type="RefSeq" id="WP_013046554.1">
    <property type="nucleotide sequence ID" value="NC_014010.1"/>
</dbReference>
<keyword evidence="2" id="KW-0732">Signal</keyword>
<feature type="compositionally biased region" description="Low complexity" evidence="1">
    <location>
        <begin position="446"/>
        <end position="459"/>
    </location>
</feature>
<dbReference type="KEGG" id="apb:SAR116_1684"/>
<dbReference type="Proteomes" id="UP000007460">
    <property type="component" value="Chromosome"/>
</dbReference>
<dbReference type="STRING" id="488538.SAR116_1684"/>
<evidence type="ECO:0000313" key="4">
    <source>
        <dbReference type="Proteomes" id="UP000007460"/>
    </source>
</evidence>